<dbReference type="PANTHER" id="PTHR43591:SF110">
    <property type="entry name" value="RHODANESE DOMAIN-CONTAINING PROTEIN"/>
    <property type="match status" value="1"/>
</dbReference>
<name>A0A9E7R6H0_9EURY</name>
<protein>
    <submittedName>
        <fullName evidence="2">Class I SAM-dependent methyltransferase</fullName>
    </submittedName>
</protein>
<dbReference type="PANTHER" id="PTHR43591">
    <property type="entry name" value="METHYLTRANSFERASE"/>
    <property type="match status" value="1"/>
</dbReference>
<dbReference type="InterPro" id="IPR029063">
    <property type="entry name" value="SAM-dependent_MTases_sf"/>
</dbReference>
<gene>
    <name evidence="2" type="ORF">N0B31_08645</name>
</gene>
<dbReference type="InterPro" id="IPR013216">
    <property type="entry name" value="Methyltransf_11"/>
</dbReference>
<reference evidence="2" key="1">
    <citation type="submission" date="2022-09" db="EMBL/GenBank/DDBJ databases">
        <title>Diverse halophilic archaea isolated from saline environments.</title>
        <authorList>
            <person name="Cui H.-L."/>
        </authorList>
    </citation>
    <scope>NUCLEOTIDE SEQUENCE</scope>
    <source>
        <strain evidence="2">ZS-35-S2</strain>
    </source>
</reference>
<dbReference type="Gene3D" id="3.40.50.150">
    <property type="entry name" value="Vaccinia Virus protein VP39"/>
    <property type="match status" value="1"/>
</dbReference>
<dbReference type="Pfam" id="PF08241">
    <property type="entry name" value="Methyltransf_11"/>
    <property type="match status" value="1"/>
</dbReference>
<dbReference type="GO" id="GO:0008757">
    <property type="term" value="F:S-adenosylmethionine-dependent methyltransferase activity"/>
    <property type="evidence" value="ECO:0007669"/>
    <property type="project" value="InterPro"/>
</dbReference>
<dbReference type="KEGG" id="ssai:N0B31_08645"/>
<dbReference type="GeneID" id="74942485"/>
<dbReference type="SUPFAM" id="SSF53335">
    <property type="entry name" value="S-adenosyl-L-methionine-dependent methyltransferases"/>
    <property type="match status" value="1"/>
</dbReference>
<accession>A0A9E7R6H0</accession>
<keyword evidence="2" id="KW-0808">Transferase</keyword>
<evidence type="ECO:0000313" key="2">
    <source>
        <dbReference type="EMBL" id="UWM56351.1"/>
    </source>
</evidence>
<keyword evidence="3" id="KW-1185">Reference proteome</keyword>
<dbReference type="EMBL" id="CP104003">
    <property type="protein sequence ID" value="UWM56351.1"/>
    <property type="molecule type" value="Genomic_DNA"/>
</dbReference>
<dbReference type="GO" id="GO:0032259">
    <property type="term" value="P:methylation"/>
    <property type="evidence" value="ECO:0007669"/>
    <property type="project" value="UniProtKB-KW"/>
</dbReference>
<keyword evidence="2" id="KW-0489">Methyltransferase</keyword>
<feature type="domain" description="Methyltransferase type 11" evidence="1">
    <location>
        <begin position="42"/>
        <end position="131"/>
    </location>
</feature>
<dbReference type="AlphaFoldDB" id="A0A9E7R6H0"/>
<organism evidence="2 3">
    <name type="scientific">Salinirubellus salinus</name>
    <dbReference type="NCBI Taxonomy" id="1364945"/>
    <lineage>
        <taxon>Archaea</taxon>
        <taxon>Methanobacteriati</taxon>
        <taxon>Methanobacteriota</taxon>
        <taxon>Stenosarchaea group</taxon>
        <taxon>Halobacteria</taxon>
        <taxon>Halobacteriales</taxon>
        <taxon>Natronomonadaceae</taxon>
        <taxon>Salinirubellus</taxon>
    </lineage>
</organism>
<evidence type="ECO:0000313" key="3">
    <source>
        <dbReference type="Proteomes" id="UP001057580"/>
    </source>
</evidence>
<evidence type="ECO:0000259" key="1">
    <source>
        <dbReference type="Pfam" id="PF08241"/>
    </source>
</evidence>
<dbReference type="Proteomes" id="UP001057580">
    <property type="component" value="Chromosome"/>
</dbReference>
<proteinExistence type="predicted"/>
<dbReference type="RefSeq" id="WP_260643465.1">
    <property type="nucleotide sequence ID" value="NZ_CP104003.1"/>
</dbReference>
<sequence>MGFHTFDAGHAERLEDEGRYRYVSVDELLALFDPSEDDVVADFGSGTGFYTDDVAPYVDTVHAVDVQEEMHAFYREKGAPDNVAFVTAEVADLPFDDDALDGAFTTMTFHEFATEESMAEVARVLAPGARFGVADWSANGRGEAGPPRDERYALADAEAMAEAAGLVVEHGSERRETFVASLRAE</sequence>